<dbReference type="PRINTS" id="PR00348">
    <property type="entry name" value="UBIQUITIN"/>
</dbReference>
<name>A0A507CV97_9FUNG</name>
<evidence type="ECO:0000256" key="1">
    <source>
        <dbReference type="PROSITE-ProRule" id="PRU00175"/>
    </source>
</evidence>
<dbReference type="Proteomes" id="UP000320333">
    <property type="component" value="Unassembled WGS sequence"/>
</dbReference>
<keyword evidence="5" id="KW-1185">Reference proteome</keyword>
<dbReference type="SUPFAM" id="SSF57850">
    <property type="entry name" value="RING/U-box"/>
    <property type="match status" value="1"/>
</dbReference>
<dbReference type="InterPro" id="IPR013083">
    <property type="entry name" value="Znf_RING/FYVE/PHD"/>
</dbReference>
<evidence type="ECO:0000259" key="2">
    <source>
        <dbReference type="PROSITE" id="PS50053"/>
    </source>
</evidence>
<keyword evidence="1" id="KW-0479">Metal-binding</keyword>
<dbReference type="InterPro" id="IPR001841">
    <property type="entry name" value="Znf_RING"/>
</dbReference>
<keyword evidence="1" id="KW-0862">Zinc</keyword>
<evidence type="ECO:0008006" key="6">
    <source>
        <dbReference type="Google" id="ProtNLM"/>
    </source>
</evidence>
<dbReference type="SUPFAM" id="SSF54236">
    <property type="entry name" value="Ubiquitin-like"/>
    <property type="match status" value="1"/>
</dbReference>
<evidence type="ECO:0000313" key="4">
    <source>
        <dbReference type="EMBL" id="TPX43073.1"/>
    </source>
</evidence>
<dbReference type="PANTHER" id="PTHR10666">
    <property type="entry name" value="UBIQUITIN"/>
    <property type="match status" value="1"/>
</dbReference>
<evidence type="ECO:0000259" key="3">
    <source>
        <dbReference type="PROSITE" id="PS50089"/>
    </source>
</evidence>
<dbReference type="EMBL" id="QEAP01001586">
    <property type="protein sequence ID" value="TPX43073.1"/>
    <property type="molecule type" value="Genomic_DNA"/>
</dbReference>
<keyword evidence="1" id="KW-0863">Zinc-finger</keyword>
<comment type="caution">
    <text evidence="4">The sequence shown here is derived from an EMBL/GenBank/DDBJ whole genome shotgun (WGS) entry which is preliminary data.</text>
</comment>
<dbReference type="SMART" id="SM00213">
    <property type="entry name" value="UBQ"/>
    <property type="match status" value="1"/>
</dbReference>
<dbReference type="PROSITE" id="PS00299">
    <property type="entry name" value="UBIQUITIN_1"/>
    <property type="match status" value="1"/>
</dbReference>
<evidence type="ECO:0000313" key="5">
    <source>
        <dbReference type="Proteomes" id="UP000320333"/>
    </source>
</evidence>
<dbReference type="Gene3D" id="3.10.20.90">
    <property type="entry name" value="Phosphatidylinositol 3-kinase Catalytic Subunit, Chain A, domain 1"/>
    <property type="match status" value="1"/>
</dbReference>
<proteinExistence type="predicted"/>
<dbReference type="AlphaFoldDB" id="A0A507CV97"/>
<feature type="domain" description="Ubiquitin-like" evidence="2">
    <location>
        <begin position="1"/>
        <end position="52"/>
    </location>
</feature>
<dbReference type="InterPro" id="IPR000626">
    <property type="entry name" value="Ubiquitin-like_dom"/>
</dbReference>
<dbReference type="STRING" id="246404.A0A507CV97"/>
<dbReference type="Pfam" id="PF00240">
    <property type="entry name" value="ubiquitin"/>
    <property type="match status" value="1"/>
</dbReference>
<organism evidence="4 5">
    <name type="scientific">Chytriomyces confervae</name>
    <dbReference type="NCBI Taxonomy" id="246404"/>
    <lineage>
        <taxon>Eukaryota</taxon>
        <taxon>Fungi</taxon>
        <taxon>Fungi incertae sedis</taxon>
        <taxon>Chytridiomycota</taxon>
        <taxon>Chytridiomycota incertae sedis</taxon>
        <taxon>Chytridiomycetes</taxon>
        <taxon>Chytridiales</taxon>
        <taxon>Chytriomycetaceae</taxon>
        <taxon>Chytriomyces</taxon>
    </lineage>
</organism>
<dbReference type="InterPro" id="IPR029071">
    <property type="entry name" value="Ubiquitin-like_domsf"/>
</dbReference>
<dbReference type="GO" id="GO:0008270">
    <property type="term" value="F:zinc ion binding"/>
    <property type="evidence" value="ECO:0007669"/>
    <property type="project" value="UniProtKB-KW"/>
</dbReference>
<sequence>MIKALIQDKEGIPPDQQRLIFDGEQLEDHRTLADYDIQAKSALHLVLRLRGGGPSNPREYALLMGGLIKQNIYKDTDDDVSRFHPMSLTSKITLLNIVDFAKGQSLDAGSIREPVASFAHYARNGYPWFQLYDNDVTAIKAWKESLLTQVDSISHLLKSNNVGRKECCICFENTCNVTFTSCSHSCCSDCIAALRLSAAVAAAASANSASGKNVTPNSYLRCHLCREEIQFEYDGSVLSLADVGLEEEDVEIRGNVVFIRHHSPTYGL</sequence>
<dbReference type="Gene3D" id="3.30.40.10">
    <property type="entry name" value="Zinc/RING finger domain, C3HC4 (zinc finger)"/>
    <property type="match status" value="1"/>
</dbReference>
<dbReference type="OrthoDB" id="428577at2759"/>
<dbReference type="SMART" id="SM00184">
    <property type="entry name" value="RING"/>
    <property type="match status" value="1"/>
</dbReference>
<reference evidence="4 5" key="1">
    <citation type="journal article" date="2019" name="Sci. Rep.">
        <title>Comparative genomics of chytrid fungi reveal insights into the obligate biotrophic and pathogenic lifestyle of Synchytrium endobioticum.</title>
        <authorList>
            <person name="van de Vossenberg B.T.L.H."/>
            <person name="Warris S."/>
            <person name="Nguyen H.D.T."/>
            <person name="van Gent-Pelzer M.P.E."/>
            <person name="Joly D.L."/>
            <person name="van de Geest H.C."/>
            <person name="Bonants P.J.M."/>
            <person name="Smith D.S."/>
            <person name="Levesque C.A."/>
            <person name="van der Lee T.A.J."/>
        </authorList>
    </citation>
    <scope>NUCLEOTIDE SEQUENCE [LARGE SCALE GENOMIC DNA]</scope>
    <source>
        <strain evidence="4 5">CBS 675.73</strain>
    </source>
</reference>
<dbReference type="InterPro" id="IPR019954">
    <property type="entry name" value="Ubiquitin_CS"/>
</dbReference>
<accession>A0A507CV97</accession>
<feature type="domain" description="RING-type" evidence="3">
    <location>
        <begin position="167"/>
        <end position="226"/>
    </location>
</feature>
<dbReference type="PROSITE" id="PS50089">
    <property type="entry name" value="ZF_RING_2"/>
    <property type="match status" value="1"/>
</dbReference>
<protein>
    <recommendedName>
        <fullName evidence="6">Ubiquitin-like domain-containing protein</fullName>
    </recommendedName>
</protein>
<dbReference type="InterPro" id="IPR050158">
    <property type="entry name" value="Ubiquitin_ubiquitin-like"/>
</dbReference>
<dbReference type="InterPro" id="IPR019956">
    <property type="entry name" value="Ubiquitin_dom"/>
</dbReference>
<gene>
    <name evidence="4" type="ORF">CcCBS67573_g10471</name>
</gene>
<dbReference type="PROSITE" id="PS50053">
    <property type="entry name" value="UBIQUITIN_2"/>
    <property type="match status" value="1"/>
</dbReference>